<dbReference type="PANTHER" id="PTHR13233">
    <property type="entry name" value="MICROSPHERULE PROTEIN 1"/>
    <property type="match status" value="1"/>
</dbReference>
<name>A0A067LH62_JATCU</name>
<dbReference type="STRING" id="180498.A0A067LH62"/>
<dbReference type="InterPro" id="IPR000253">
    <property type="entry name" value="FHA_dom"/>
</dbReference>
<sequence>MAALAASVPQWIPEDDLLLKNAVEAGASLEALAKGAVRFSRKFTVGELRDRWHSLLYDPIISAEASARMMEVELSVTNSRVSVAEVSVKRKLETVRQMYYATRKKICSRSAKCPNFSFLDAPDNGIAFHSPVGDGNCVFGDSNQNQLEGNLSGMEANGVDILNCSPAISKCDYADLSEALLNFSNEDDLLLVDADGQHAVDNKSCFDDGISMSFWDNDHGSAQDVKEPNTLFSDVKESNTLFSDESLEIPEGPRFCSEMNLPSSVLAESTLSMKHSDVELECILNSEDPEIPCNDHVFFPRKDKQGQRLVKKQENPLPSLISTRVSVLNIWPGTSSGHQPVGCRVKCESPRDAASREANGDSNQCSVNQAARISTKVELLNSETLHACNFMDLPVYATTCSPEQVTSVTESDTLMVNEEESEIEDDFPSYSDIEAMILEMDLFPDDIDSHISSEVSRYQNEDSVRKIIRLEQCAQSSMQRTIASRGALAVLYGRHLKHYIRETEVILGRATDDMKVDIDLAREGPANKISRRQALIRMEADGSFFLKNLGKSLVFLNGKEVVTGQTVGLGSSNLIEIGGMAFVFETNSKSVQRHLVNATKNRQQGNIRFQWSEGFHE</sequence>
<accession>A0A067LH62</accession>
<dbReference type="PROSITE" id="PS50006">
    <property type="entry name" value="FHA_DOMAIN"/>
    <property type="match status" value="1"/>
</dbReference>
<dbReference type="Pfam" id="PF00498">
    <property type="entry name" value="FHA"/>
    <property type="match status" value="1"/>
</dbReference>
<dbReference type="PANTHER" id="PTHR13233:SF13">
    <property type="entry name" value="FHA DOMAIN-CONTAINING PROTEIN"/>
    <property type="match status" value="1"/>
</dbReference>
<dbReference type="KEGG" id="jcu:105628425"/>
<dbReference type="GO" id="GO:0002151">
    <property type="term" value="F:G-quadruplex RNA binding"/>
    <property type="evidence" value="ECO:0007669"/>
    <property type="project" value="InterPro"/>
</dbReference>
<dbReference type="Proteomes" id="UP000027138">
    <property type="component" value="Unassembled WGS sequence"/>
</dbReference>
<proteinExistence type="predicted"/>
<dbReference type="GO" id="GO:0044545">
    <property type="term" value="C:NSL complex"/>
    <property type="evidence" value="ECO:0007669"/>
    <property type="project" value="TreeGrafter"/>
</dbReference>
<dbReference type="CDD" id="cd22687">
    <property type="entry name" value="FHA_MCRS1"/>
    <property type="match status" value="1"/>
</dbReference>
<feature type="domain" description="FHA" evidence="1">
    <location>
        <begin position="505"/>
        <end position="561"/>
    </location>
</feature>
<dbReference type="InterPro" id="IPR008984">
    <property type="entry name" value="SMAD_FHA_dom_sf"/>
</dbReference>
<dbReference type="GO" id="GO:0031011">
    <property type="term" value="C:Ino80 complex"/>
    <property type="evidence" value="ECO:0007669"/>
    <property type="project" value="InterPro"/>
</dbReference>
<dbReference type="Gene3D" id="2.60.200.20">
    <property type="match status" value="1"/>
</dbReference>
<keyword evidence="3" id="KW-1185">Reference proteome</keyword>
<evidence type="ECO:0000313" key="3">
    <source>
        <dbReference type="Proteomes" id="UP000027138"/>
    </source>
</evidence>
<dbReference type="InterPro" id="IPR037912">
    <property type="entry name" value="MCRS1"/>
</dbReference>
<dbReference type="GO" id="GO:0071339">
    <property type="term" value="C:MLL1 complex"/>
    <property type="evidence" value="ECO:0007669"/>
    <property type="project" value="InterPro"/>
</dbReference>
<dbReference type="GO" id="GO:0045944">
    <property type="term" value="P:positive regulation of transcription by RNA polymerase II"/>
    <property type="evidence" value="ECO:0007669"/>
    <property type="project" value="TreeGrafter"/>
</dbReference>
<dbReference type="OrthoDB" id="10262769at2759"/>
<dbReference type="InterPro" id="IPR025999">
    <property type="entry name" value="MCRS_N"/>
</dbReference>
<dbReference type="Pfam" id="PF13325">
    <property type="entry name" value="MCRS_N"/>
    <property type="match status" value="1"/>
</dbReference>
<dbReference type="AlphaFoldDB" id="A0A067LH62"/>
<reference evidence="2 3" key="1">
    <citation type="journal article" date="2014" name="PLoS ONE">
        <title>Global Analysis of Gene Expression Profiles in Physic Nut (Jatropha curcas L.) Seedlings Exposed to Salt Stress.</title>
        <authorList>
            <person name="Zhang L."/>
            <person name="Zhang C."/>
            <person name="Wu P."/>
            <person name="Chen Y."/>
            <person name="Li M."/>
            <person name="Jiang H."/>
            <person name="Wu G."/>
        </authorList>
    </citation>
    <scope>NUCLEOTIDE SEQUENCE [LARGE SCALE GENOMIC DNA]</scope>
    <source>
        <strain evidence="3">cv. GZQX0401</strain>
        <tissue evidence="2">Young leaves</tissue>
    </source>
</reference>
<dbReference type="SUPFAM" id="SSF49879">
    <property type="entry name" value="SMAD/FHA domain"/>
    <property type="match status" value="1"/>
</dbReference>
<evidence type="ECO:0000313" key="2">
    <source>
        <dbReference type="EMBL" id="KDP46683.1"/>
    </source>
</evidence>
<protein>
    <recommendedName>
        <fullName evidence="1">FHA domain-containing protein</fullName>
    </recommendedName>
</protein>
<organism evidence="2 3">
    <name type="scientific">Jatropha curcas</name>
    <name type="common">Barbados nut</name>
    <dbReference type="NCBI Taxonomy" id="180498"/>
    <lineage>
        <taxon>Eukaryota</taxon>
        <taxon>Viridiplantae</taxon>
        <taxon>Streptophyta</taxon>
        <taxon>Embryophyta</taxon>
        <taxon>Tracheophyta</taxon>
        <taxon>Spermatophyta</taxon>
        <taxon>Magnoliopsida</taxon>
        <taxon>eudicotyledons</taxon>
        <taxon>Gunneridae</taxon>
        <taxon>Pentapetalae</taxon>
        <taxon>rosids</taxon>
        <taxon>fabids</taxon>
        <taxon>Malpighiales</taxon>
        <taxon>Euphorbiaceae</taxon>
        <taxon>Crotonoideae</taxon>
        <taxon>Jatropheae</taxon>
        <taxon>Jatropha</taxon>
    </lineage>
</organism>
<dbReference type="EMBL" id="KK914209">
    <property type="protein sequence ID" value="KDP46683.1"/>
    <property type="molecule type" value="Genomic_DNA"/>
</dbReference>
<gene>
    <name evidence="2" type="ORF">JCGZ_06471</name>
</gene>
<dbReference type="SMART" id="SM00240">
    <property type="entry name" value="FHA"/>
    <property type="match status" value="1"/>
</dbReference>
<evidence type="ECO:0000259" key="1">
    <source>
        <dbReference type="PROSITE" id="PS50006"/>
    </source>
</evidence>